<evidence type="ECO:0000313" key="2">
    <source>
        <dbReference type="EMBL" id="PMD04268.1"/>
    </source>
</evidence>
<feature type="non-terminal residue" evidence="2">
    <location>
        <position position="1"/>
    </location>
</feature>
<protein>
    <submittedName>
        <fullName evidence="2">Phenylalanine--tRNA ligase subunit beta</fullName>
    </submittedName>
</protein>
<dbReference type="Pfam" id="PF17759">
    <property type="entry name" value="tRNA_synthFbeta"/>
    <property type="match status" value="1"/>
</dbReference>
<sequence>LPTLVDAQLRNQGRGFKDTALFEIGLVTQPETAQLPASETFAPGYHPTEEERAAIFDAVPHQPLHAAGIVSGNWELEGVWGKGRKAEAMDAI</sequence>
<comment type="caution">
    <text evidence="2">The sequence shown here is derived from an EMBL/GenBank/DDBJ whole genome shotgun (WGS) entry which is preliminary data.</text>
</comment>
<feature type="domain" description="Phenylalanyl tRNA synthetase beta chain core" evidence="1">
    <location>
        <begin position="1"/>
        <end position="91"/>
    </location>
</feature>
<dbReference type="Proteomes" id="UP000235598">
    <property type="component" value="Unassembled WGS sequence"/>
</dbReference>
<feature type="non-terminal residue" evidence="2">
    <location>
        <position position="92"/>
    </location>
</feature>
<dbReference type="EMBL" id="PNHK01000208">
    <property type="protein sequence ID" value="PMD04268.1"/>
    <property type="molecule type" value="Genomic_DNA"/>
</dbReference>
<gene>
    <name evidence="2" type="ORF">CJ199_13045</name>
</gene>
<dbReference type="InterPro" id="IPR045864">
    <property type="entry name" value="aa-tRNA-synth_II/BPL/LPL"/>
</dbReference>
<proteinExistence type="predicted"/>
<evidence type="ECO:0000313" key="3">
    <source>
        <dbReference type="Proteomes" id="UP000235598"/>
    </source>
</evidence>
<organism evidence="2 3">
    <name type="scientific">Brevibacterium paucivorans</name>
    <dbReference type="NCBI Taxonomy" id="170994"/>
    <lineage>
        <taxon>Bacteria</taxon>
        <taxon>Bacillati</taxon>
        <taxon>Actinomycetota</taxon>
        <taxon>Actinomycetes</taxon>
        <taxon>Micrococcales</taxon>
        <taxon>Brevibacteriaceae</taxon>
        <taxon>Brevibacterium</taxon>
    </lineage>
</organism>
<keyword evidence="2" id="KW-0436">Ligase</keyword>
<dbReference type="GO" id="GO:0016874">
    <property type="term" value="F:ligase activity"/>
    <property type="evidence" value="ECO:0007669"/>
    <property type="project" value="UniProtKB-KW"/>
</dbReference>
<dbReference type="Gene3D" id="3.30.930.10">
    <property type="entry name" value="Bira Bifunctional Protein, Domain 2"/>
    <property type="match status" value="1"/>
</dbReference>
<name>A0A2N6VJQ3_9MICO</name>
<dbReference type="AlphaFoldDB" id="A0A2N6VJQ3"/>
<accession>A0A2N6VJQ3</accession>
<reference evidence="2 3" key="1">
    <citation type="submission" date="2017-09" db="EMBL/GenBank/DDBJ databases">
        <title>Bacterial strain isolated from the female urinary microbiota.</title>
        <authorList>
            <person name="Thomas-White K."/>
            <person name="Kumar N."/>
            <person name="Forster S."/>
            <person name="Putonti C."/>
            <person name="Lawley T."/>
            <person name="Wolfe A.J."/>
        </authorList>
    </citation>
    <scope>NUCLEOTIDE SEQUENCE [LARGE SCALE GENOMIC DNA]</scope>
    <source>
        <strain evidence="2 3">UMB1301</strain>
    </source>
</reference>
<evidence type="ECO:0000259" key="1">
    <source>
        <dbReference type="Pfam" id="PF17759"/>
    </source>
</evidence>
<dbReference type="InterPro" id="IPR041616">
    <property type="entry name" value="PheRS_beta_core"/>
</dbReference>